<accession>A0A6S6WQH0</accession>
<sequence>MYRLFNLSLGKVFSFAGLSLCLVACQPPSPKQLPTASHSFAAQQIKLKMPIEPIPLEQRVKLTLELPDRVKPGLGNVEGVSMYMGSIPLQWKQTDTGKWQADLYLGSCTEPRMTWRLTVPLQSEFDDLPAQISLNFESVAN</sequence>
<evidence type="ECO:0000313" key="2">
    <source>
        <dbReference type="EMBL" id="CAB0149952.1"/>
    </source>
</evidence>
<evidence type="ECO:0000313" key="3">
    <source>
        <dbReference type="Proteomes" id="UP000481517"/>
    </source>
</evidence>
<name>A0A6S6WQH0_9GAMM</name>
<reference evidence="2 3" key="1">
    <citation type="submission" date="2020-02" db="EMBL/GenBank/DDBJ databases">
        <authorList>
            <person name="Rodrigo-Torres L."/>
            <person name="Arahal R. D."/>
            <person name="Lucena T."/>
        </authorList>
    </citation>
    <scope>NUCLEOTIDE SEQUENCE [LARGE SCALE GENOMIC DNA]</scope>
    <source>
        <strain evidence="2 3">CECT 9734</strain>
    </source>
</reference>
<protein>
    <recommendedName>
        <fullName evidence="4">YtkA-like domain-containing protein</fullName>
    </recommendedName>
</protein>
<feature type="chain" id="PRO_5028907290" description="YtkA-like domain-containing protein" evidence="1">
    <location>
        <begin position="25"/>
        <end position="141"/>
    </location>
</feature>
<evidence type="ECO:0000256" key="1">
    <source>
        <dbReference type="SAM" id="SignalP"/>
    </source>
</evidence>
<dbReference type="EMBL" id="CADCXY010000001">
    <property type="protein sequence ID" value="CAB0149952.1"/>
    <property type="molecule type" value="Genomic_DNA"/>
</dbReference>
<proteinExistence type="predicted"/>
<keyword evidence="3" id="KW-1185">Reference proteome</keyword>
<dbReference type="AlphaFoldDB" id="A0A6S6WQH0"/>
<organism evidence="2 3">
    <name type="scientific">Pseudidiomarina piscicola</name>
    <dbReference type="NCBI Taxonomy" id="2614830"/>
    <lineage>
        <taxon>Bacteria</taxon>
        <taxon>Pseudomonadati</taxon>
        <taxon>Pseudomonadota</taxon>
        <taxon>Gammaproteobacteria</taxon>
        <taxon>Alteromonadales</taxon>
        <taxon>Idiomarinaceae</taxon>
        <taxon>Pseudidiomarina</taxon>
    </lineage>
</organism>
<evidence type="ECO:0008006" key="4">
    <source>
        <dbReference type="Google" id="ProtNLM"/>
    </source>
</evidence>
<keyword evidence="1" id="KW-0732">Signal</keyword>
<dbReference type="RefSeq" id="WP_173919549.1">
    <property type="nucleotide sequence ID" value="NZ_CADCXY010000001.1"/>
</dbReference>
<feature type="signal peptide" evidence="1">
    <location>
        <begin position="1"/>
        <end position="24"/>
    </location>
</feature>
<gene>
    <name evidence="2" type="ORF">PSI9734_00525</name>
</gene>
<dbReference type="Proteomes" id="UP000481517">
    <property type="component" value="Unassembled WGS sequence"/>
</dbReference>